<dbReference type="SUPFAM" id="SSF51735">
    <property type="entry name" value="NAD(P)-binding Rossmann-fold domains"/>
    <property type="match status" value="2"/>
</dbReference>
<dbReference type="OrthoDB" id="329835at2759"/>
<dbReference type="Pfam" id="PF23297">
    <property type="entry name" value="ACP_SdgA_C"/>
    <property type="match status" value="1"/>
</dbReference>
<dbReference type="AlphaFoldDB" id="A0A8H3IZT7"/>
<evidence type="ECO:0000256" key="1">
    <source>
        <dbReference type="ARBA" id="ARBA00022450"/>
    </source>
</evidence>
<evidence type="ECO:0000256" key="3">
    <source>
        <dbReference type="ARBA" id="ARBA00022679"/>
    </source>
</evidence>
<keyword evidence="4" id="KW-0511">Multifunctional enzyme</keyword>
<dbReference type="Proteomes" id="UP000664534">
    <property type="component" value="Unassembled WGS sequence"/>
</dbReference>
<dbReference type="Pfam" id="PF23114">
    <property type="entry name" value="NAD-bd_HRPKS_sdrA"/>
    <property type="match status" value="1"/>
</dbReference>
<comment type="caution">
    <text evidence="6">The sequence shown here is derived from an EMBL/GenBank/DDBJ whole genome shotgun (WGS) entry which is preliminary data.</text>
</comment>
<evidence type="ECO:0000256" key="4">
    <source>
        <dbReference type="ARBA" id="ARBA00023268"/>
    </source>
</evidence>
<dbReference type="InterPro" id="IPR006162">
    <property type="entry name" value="Ppantetheine_attach_site"/>
</dbReference>
<dbReference type="GO" id="GO:1901336">
    <property type="term" value="P:lactone biosynthetic process"/>
    <property type="evidence" value="ECO:0007669"/>
    <property type="project" value="UniProtKB-ARBA"/>
</dbReference>
<dbReference type="InterPro" id="IPR036736">
    <property type="entry name" value="ACP-like_sf"/>
</dbReference>
<reference evidence="6" key="1">
    <citation type="submission" date="2021-03" db="EMBL/GenBank/DDBJ databases">
        <authorList>
            <person name="Tagirdzhanova G."/>
        </authorList>
    </citation>
    <scope>NUCLEOTIDE SEQUENCE</scope>
</reference>
<dbReference type="InterPro" id="IPR011032">
    <property type="entry name" value="GroES-like_sf"/>
</dbReference>
<dbReference type="SMART" id="SM00822">
    <property type="entry name" value="PKS_KR"/>
    <property type="match status" value="1"/>
</dbReference>
<dbReference type="PANTHER" id="PTHR45681">
    <property type="entry name" value="POLYKETIDE SYNTHASE 44-RELATED"/>
    <property type="match status" value="1"/>
</dbReference>
<dbReference type="InterPro" id="IPR056501">
    <property type="entry name" value="NAD-bd_HRPKS_sdrA"/>
</dbReference>
<dbReference type="SUPFAM" id="SSF47336">
    <property type="entry name" value="ACP-like"/>
    <property type="match status" value="1"/>
</dbReference>
<dbReference type="PANTHER" id="PTHR45681:SF6">
    <property type="entry name" value="POLYKETIDE SYNTHASE 37"/>
    <property type="match status" value="1"/>
</dbReference>
<organism evidence="6 7">
    <name type="scientific">Imshaugia aleurites</name>
    <dbReference type="NCBI Taxonomy" id="172621"/>
    <lineage>
        <taxon>Eukaryota</taxon>
        <taxon>Fungi</taxon>
        <taxon>Dikarya</taxon>
        <taxon>Ascomycota</taxon>
        <taxon>Pezizomycotina</taxon>
        <taxon>Lecanoromycetes</taxon>
        <taxon>OSLEUM clade</taxon>
        <taxon>Lecanoromycetidae</taxon>
        <taxon>Lecanorales</taxon>
        <taxon>Lecanorineae</taxon>
        <taxon>Parmeliaceae</taxon>
        <taxon>Imshaugia</taxon>
    </lineage>
</organism>
<accession>A0A8H3IZT7</accession>
<name>A0A8H3IZT7_9LECA</name>
<dbReference type="FunFam" id="3.40.50.720:FF:000209">
    <property type="entry name" value="Polyketide synthase Pks12"/>
    <property type="match status" value="1"/>
</dbReference>
<dbReference type="GO" id="GO:0016740">
    <property type="term" value="F:transferase activity"/>
    <property type="evidence" value="ECO:0007669"/>
    <property type="project" value="UniProtKB-KW"/>
</dbReference>
<dbReference type="Gene3D" id="3.90.180.10">
    <property type="entry name" value="Medium-chain alcohol dehydrogenases, catalytic domain"/>
    <property type="match status" value="1"/>
</dbReference>
<dbReference type="InterPro" id="IPR009081">
    <property type="entry name" value="PP-bd_ACP"/>
</dbReference>
<evidence type="ECO:0000313" key="6">
    <source>
        <dbReference type="EMBL" id="CAF9937580.1"/>
    </source>
</evidence>
<evidence type="ECO:0000259" key="5">
    <source>
        <dbReference type="PROSITE" id="PS50075"/>
    </source>
</evidence>
<dbReference type="GO" id="GO:0031177">
    <property type="term" value="F:phosphopantetheine binding"/>
    <property type="evidence" value="ECO:0007669"/>
    <property type="project" value="InterPro"/>
</dbReference>
<dbReference type="PROSITE" id="PS50075">
    <property type="entry name" value="CARRIER"/>
    <property type="match status" value="1"/>
</dbReference>
<keyword evidence="7" id="KW-1185">Reference proteome</keyword>
<dbReference type="InterPro" id="IPR020806">
    <property type="entry name" value="PKS_PP-bd"/>
</dbReference>
<dbReference type="InterPro" id="IPR036291">
    <property type="entry name" value="NAD(P)-bd_dom_sf"/>
</dbReference>
<dbReference type="Gene3D" id="3.40.50.720">
    <property type="entry name" value="NAD(P)-binding Rossmann-like Domain"/>
    <property type="match status" value="1"/>
</dbReference>
<keyword evidence="3" id="KW-0808">Transferase</keyword>
<evidence type="ECO:0000313" key="7">
    <source>
        <dbReference type="Proteomes" id="UP000664534"/>
    </source>
</evidence>
<dbReference type="InterPro" id="IPR050444">
    <property type="entry name" value="Polyketide_Synthase"/>
</dbReference>
<keyword evidence="1" id="KW-0596">Phosphopantetheine</keyword>
<gene>
    <name evidence="6" type="ORF">IMSHALPRED_000467</name>
</gene>
<dbReference type="InterPro" id="IPR013968">
    <property type="entry name" value="PKS_KR"/>
</dbReference>
<dbReference type="InterPro" id="IPR057326">
    <property type="entry name" value="KR_dom"/>
</dbReference>
<dbReference type="CDD" id="cd05274">
    <property type="entry name" value="KR_FAS_SDR_x"/>
    <property type="match status" value="1"/>
</dbReference>
<protein>
    <recommendedName>
        <fullName evidence="5">Carrier domain-containing protein</fullName>
    </recommendedName>
</protein>
<dbReference type="CDD" id="cd05195">
    <property type="entry name" value="enoyl_red"/>
    <property type="match status" value="1"/>
</dbReference>
<dbReference type="GO" id="GO:0016491">
    <property type="term" value="F:oxidoreductase activity"/>
    <property type="evidence" value="ECO:0007669"/>
    <property type="project" value="InterPro"/>
</dbReference>
<sequence length="854" mass="92663">MREMGSSASQVLWITRGGAMDVTLPEAGLINGLARSSKSDNEALRLVTLDLAREQTTPEGTATVIRNLFITSFEDRSEESSKDVEYAEKNGILYVSRIIEDEVLQRYLTASTTVPEPEIEPFFQANRPLRFEVATPGLLDNLRFTEDDRGSLPIAADQLRMEPKAFGVNFRDVMISLGQLEDTSLMSREHSGVVTEVGADLKERFHVGDRICAWGGNSYASSVCISGLAAHLIPDDMTFETAASIPIVYATVYYAMVHLANIQRGESLVISSAAGGVGQAAVMLAQHLGAIVFVTVGSREKKDLVSKNYGIPEENIFSSRNLSFVSGIQRLTAGKGVDVVLNSVSGEGLHETWKCVAKMGRFIEIGKRDIQSNARLDMAVFNRNVTFASVDLGVVIEHNPGLAQYMLAEIFKLLRNGAISPVQPLNVFPLSEIEGAFRLIQAGKHSGKVVLQAREDTAVKALPRPIAAARFAEDGSTLIVGGLGGLGRAMCRWIASCKCKHIIVISRSGMEGKNARSLVAELASLDVKLAFYACDVGSLHQLEQTLSRCAKEMPPVRGVIQSAMVIEDAMINKMEITAFRAALRPKVMGTLNLHTLLSSTPLDFFIMLSSCAGVIGNDGQANYASACTFQDAFARYRTRLGLPTRSLDLGMIESAGYVSENLEVLRFLTAQGFKPVKLDEFLALLNYAITQPVRNVDDSQLIVGLTGFDREVLLTALLDARFSYLISSSRERYRESGKASAPSSLQSSIQNATSVAEIRQLITTAIIAQTSKVLVVPEEDISPLRPISAYGGDSLAAVELRNWFATKLDTSVGVMEILSGKSIELLAGDVVQKSKMVVLGKDQDVRGEGNDEGR</sequence>
<dbReference type="Gene3D" id="1.10.1200.10">
    <property type="entry name" value="ACP-like"/>
    <property type="match status" value="1"/>
</dbReference>
<dbReference type="Pfam" id="PF13602">
    <property type="entry name" value="ADH_zinc_N_2"/>
    <property type="match status" value="1"/>
</dbReference>
<dbReference type="Pfam" id="PF08659">
    <property type="entry name" value="KR"/>
    <property type="match status" value="1"/>
</dbReference>
<dbReference type="SMART" id="SM00829">
    <property type="entry name" value="PKS_ER"/>
    <property type="match status" value="1"/>
</dbReference>
<dbReference type="SMART" id="SM00823">
    <property type="entry name" value="PKS_PP"/>
    <property type="match status" value="1"/>
</dbReference>
<dbReference type="InterPro" id="IPR020843">
    <property type="entry name" value="ER"/>
</dbReference>
<feature type="domain" description="Carrier" evidence="5">
    <location>
        <begin position="757"/>
        <end position="834"/>
    </location>
</feature>
<proteinExistence type="predicted"/>
<dbReference type="SUPFAM" id="SSF50129">
    <property type="entry name" value="GroES-like"/>
    <property type="match status" value="1"/>
</dbReference>
<keyword evidence="2" id="KW-0597">Phosphoprotein</keyword>
<dbReference type="GO" id="GO:0030639">
    <property type="term" value="P:polyketide biosynthetic process"/>
    <property type="evidence" value="ECO:0007669"/>
    <property type="project" value="UniProtKB-ARBA"/>
</dbReference>
<dbReference type="PROSITE" id="PS00012">
    <property type="entry name" value="PHOSPHOPANTETHEINE"/>
    <property type="match status" value="1"/>
</dbReference>
<evidence type="ECO:0000256" key="2">
    <source>
        <dbReference type="ARBA" id="ARBA00022553"/>
    </source>
</evidence>
<dbReference type="EMBL" id="CAJPDT010000100">
    <property type="protein sequence ID" value="CAF9937580.1"/>
    <property type="molecule type" value="Genomic_DNA"/>
</dbReference>